<dbReference type="EMBL" id="VOOR01000057">
    <property type="protein sequence ID" value="TXB61481.1"/>
    <property type="molecule type" value="Genomic_DNA"/>
</dbReference>
<dbReference type="SUPFAM" id="SSF51445">
    <property type="entry name" value="(Trans)glycosidases"/>
    <property type="match status" value="1"/>
</dbReference>
<dbReference type="SUPFAM" id="SSF81296">
    <property type="entry name" value="E set domains"/>
    <property type="match status" value="1"/>
</dbReference>
<dbReference type="SMART" id="SM00642">
    <property type="entry name" value="Aamy"/>
    <property type="match status" value="1"/>
</dbReference>
<dbReference type="InterPro" id="IPR017853">
    <property type="entry name" value="GH"/>
</dbReference>
<dbReference type="AlphaFoldDB" id="A0A5C6RGQ8"/>
<evidence type="ECO:0000256" key="1">
    <source>
        <dbReference type="ARBA" id="ARBA00022801"/>
    </source>
</evidence>
<dbReference type="InterPro" id="IPR019492">
    <property type="entry name" value="Cyclo-malto-dextrinase_C"/>
</dbReference>
<dbReference type="InterPro" id="IPR015171">
    <property type="entry name" value="Cyc-maltodext_N"/>
</dbReference>
<dbReference type="CDD" id="cd11340">
    <property type="entry name" value="AmyAc_bac_CMD_like_3"/>
    <property type="match status" value="1"/>
</dbReference>
<dbReference type="Pfam" id="PF09087">
    <property type="entry name" value="Cyc-maltodext_N"/>
    <property type="match status" value="1"/>
</dbReference>
<feature type="domain" description="Glycosyl hydrolase family 13 catalytic" evidence="3">
    <location>
        <begin position="184"/>
        <end position="583"/>
    </location>
</feature>
<keyword evidence="2" id="KW-0326">Glycosidase</keyword>
<evidence type="ECO:0000256" key="2">
    <source>
        <dbReference type="ARBA" id="ARBA00023295"/>
    </source>
</evidence>
<dbReference type="SUPFAM" id="SSF51011">
    <property type="entry name" value="Glycosyl hydrolase domain"/>
    <property type="match status" value="1"/>
</dbReference>
<dbReference type="GO" id="GO:0005975">
    <property type="term" value="P:carbohydrate metabolic process"/>
    <property type="evidence" value="ECO:0007669"/>
    <property type="project" value="InterPro"/>
</dbReference>
<dbReference type="Proteomes" id="UP000321580">
    <property type="component" value="Unassembled WGS sequence"/>
</dbReference>
<dbReference type="InterPro" id="IPR006047">
    <property type="entry name" value="GH13_cat_dom"/>
</dbReference>
<dbReference type="Pfam" id="PF00128">
    <property type="entry name" value="Alpha-amylase"/>
    <property type="match status" value="1"/>
</dbReference>
<dbReference type="Gene3D" id="2.60.40.1180">
    <property type="entry name" value="Golgi alpha-mannosidase II"/>
    <property type="match status" value="1"/>
</dbReference>
<reference evidence="4 5" key="1">
    <citation type="submission" date="2019-08" db="EMBL/GenBank/DDBJ databases">
        <title>Genome of Phaeodactylibacter luteus.</title>
        <authorList>
            <person name="Bowman J.P."/>
        </authorList>
    </citation>
    <scope>NUCLEOTIDE SEQUENCE [LARGE SCALE GENOMIC DNA]</scope>
    <source>
        <strain evidence="4 5">KCTC 42180</strain>
    </source>
</reference>
<protein>
    <submittedName>
        <fullName evidence="4">Alpha-amylase</fullName>
    </submittedName>
</protein>
<name>A0A5C6RGQ8_9BACT</name>
<dbReference type="PANTHER" id="PTHR10357">
    <property type="entry name" value="ALPHA-AMYLASE FAMILY MEMBER"/>
    <property type="match status" value="1"/>
</dbReference>
<dbReference type="Gene3D" id="3.20.20.80">
    <property type="entry name" value="Glycosidases"/>
    <property type="match status" value="1"/>
</dbReference>
<organism evidence="4 5">
    <name type="scientific">Phaeodactylibacter luteus</name>
    <dbReference type="NCBI Taxonomy" id="1564516"/>
    <lineage>
        <taxon>Bacteria</taxon>
        <taxon>Pseudomonadati</taxon>
        <taxon>Bacteroidota</taxon>
        <taxon>Saprospiria</taxon>
        <taxon>Saprospirales</taxon>
        <taxon>Haliscomenobacteraceae</taxon>
        <taxon>Phaeodactylibacter</taxon>
    </lineage>
</organism>
<evidence type="ECO:0000259" key="3">
    <source>
        <dbReference type="SMART" id="SM00642"/>
    </source>
</evidence>
<keyword evidence="5" id="KW-1185">Reference proteome</keyword>
<dbReference type="InterPro" id="IPR014756">
    <property type="entry name" value="Ig_E-set"/>
</dbReference>
<evidence type="ECO:0000313" key="5">
    <source>
        <dbReference type="Proteomes" id="UP000321580"/>
    </source>
</evidence>
<dbReference type="PANTHER" id="PTHR10357:SF210">
    <property type="entry name" value="MALTODEXTRIN GLUCOSIDASE"/>
    <property type="match status" value="1"/>
</dbReference>
<dbReference type="OrthoDB" id="9806009at2"/>
<dbReference type="Gene3D" id="2.60.40.10">
    <property type="entry name" value="Immunoglobulins"/>
    <property type="match status" value="1"/>
</dbReference>
<evidence type="ECO:0000313" key="4">
    <source>
        <dbReference type="EMBL" id="TXB61481.1"/>
    </source>
</evidence>
<dbReference type="Pfam" id="PF10438">
    <property type="entry name" value="Cyc-maltodext_C"/>
    <property type="match status" value="1"/>
</dbReference>
<proteinExistence type="predicted"/>
<comment type="caution">
    <text evidence="4">The sequence shown here is derived from an EMBL/GenBank/DDBJ whole genome shotgun (WGS) entry which is preliminary data.</text>
</comment>
<keyword evidence="1" id="KW-0378">Hydrolase</keyword>
<dbReference type="GO" id="GO:0016798">
    <property type="term" value="F:hydrolase activity, acting on glycosyl bonds"/>
    <property type="evidence" value="ECO:0007669"/>
    <property type="project" value="UniProtKB-KW"/>
</dbReference>
<dbReference type="InterPro" id="IPR013783">
    <property type="entry name" value="Ig-like_fold"/>
</dbReference>
<sequence length="672" mass="75975">MDYIEKIAEHFASFPMDISRSLQKNPLNMNSLLMKITAFVMAVMTFVKFLPAQESPRFPEGVEEAAYRYRTAEGLPQVAEPRVAPPHWWAGLDWPELQLLVYDGQIGTCEVTLDYPGLQLESVDRVQNANYLFLNLRVSPSLQPGTAQIRLSCGSVERSIPYTIKAAEGIGQPAGIGPEDFIYLIMPDRFANGDTGNDVVPGTQQTGIDRANVFFRHGGDLIGIMEHLDYLEGLGVTAIWLNPVLACDQPYESYHGYATTDHYQIDPRLGTNQQYQQLVDLCHERGIKVIMDIVHNHVGDQHWMIKDLPEEDWIHQGAQFEKTTYRAPTIMDPYAAPEDRSQMLDGWFDRHMPDLNQQNPRVARYLLQNNIWWVAETGQDGYRIDTYPYPDPGFMSWWAAAMQQVFPGIGLFGETWVHGPAVQAQFTQGNNLQEGYNAHLPGVTDFQMHYAMLEALQQGQGWTSGVARLYYTLAQDFLYEDPYRNVLFLDNHDLTRIFIALGGELEKYKSAMALLMTLRGIPMIYYGTEILMTGEPGGAFGEGGRIDFPGGWPGDKVDKFKKKGRTAEEQEAFSYVRSLAQYRKENPVLHRGKLMQYVPEDGVYVYFRYDVRKTVMVVYNANEAPKAVSTSRFARPMQGYASARDIATGDVFSLLSPLQLPAHGALVLELLP</sequence>
<accession>A0A5C6RGQ8</accession>
<dbReference type="InterPro" id="IPR013780">
    <property type="entry name" value="Glyco_hydro_b"/>
</dbReference>
<gene>
    <name evidence="4" type="ORF">FRY97_18880</name>
</gene>